<comment type="similarity">
    <text evidence="1">Belongs to the sulfatase family.</text>
</comment>
<evidence type="ECO:0000256" key="2">
    <source>
        <dbReference type="ARBA" id="ARBA00022801"/>
    </source>
</evidence>
<dbReference type="PANTHER" id="PTHR42693">
    <property type="entry name" value="ARYLSULFATASE FAMILY MEMBER"/>
    <property type="match status" value="1"/>
</dbReference>
<dbReference type="RefSeq" id="WP_085323397.1">
    <property type="nucleotide sequence ID" value="NZ_NCXP01000001.1"/>
</dbReference>
<proteinExistence type="inferred from homology"/>
<dbReference type="GO" id="GO:0004065">
    <property type="term" value="F:arylsulfatase activity"/>
    <property type="evidence" value="ECO:0007669"/>
    <property type="project" value="TreeGrafter"/>
</dbReference>
<dbReference type="InterPro" id="IPR000917">
    <property type="entry name" value="Sulfatase_N"/>
</dbReference>
<gene>
    <name evidence="4" type="ORF">B8W66_02515</name>
</gene>
<dbReference type="Gene3D" id="3.40.720.10">
    <property type="entry name" value="Alkaline Phosphatase, subunit A"/>
    <property type="match status" value="2"/>
</dbReference>
<dbReference type="InterPro" id="IPR017850">
    <property type="entry name" value="Alkaline_phosphatase_core_sf"/>
</dbReference>
<accession>A0A1X2M0Z0</accession>
<keyword evidence="2 4" id="KW-0378">Hydrolase</keyword>
<protein>
    <submittedName>
        <fullName evidence="4">Hydrolase</fullName>
    </submittedName>
</protein>
<evidence type="ECO:0000313" key="5">
    <source>
        <dbReference type="Proteomes" id="UP000193247"/>
    </source>
</evidence>
<comment type="caution">
    <text evidence="4">The sequence shown here is derived from an EMBL/GenBank/DDBJ whole genome shotgun (WGS) entry which is preliminary data.</text>
</comment>
<dbReference type="EMBL" id="NCXP01000001">
    <property type="protein sequence ID" value="OSC43260.1"/>
    <property type="molecule type" value="Genomic_DNA"/>
</dbReference>
<dbReference type="STRING" id="1430326.B8W66_02515"/>
<dbReference type="OrthoDB" id="9777306at2"/>
<reference evidence="4 5" key="1">
    <citation type="submission" date="2017-04" db="EMBL/GenBank/DDBJ databases">
        <title>The new phylogeny of genus Mycobacterium.</title>
        <authorList>
            <person name="Tortoli E."/>
            <person name="Trovato A."/>
            <person name="Cirillo D.M."/>
        </authorList>
    </citation>
    <scope>NUCLEOTIDE SEQUENCE [LARGE SCALE GENOMIC DNA]</scope>
    <source>
        <strain evidence="4 5">TBL 1200985</strain>
    </source>
</reference>
<dbReference type="Pfam" id="PF00884">
    <property type="entry name" value="Sulfatase"/>
    <property type="match status" value="1"/>
</dbReference>
<dbReference type="Proteomes" id="UP000193247">
    <property type="component" value="Unassembled WGS sequence"/>
</dbReference>
<dbReference type="AlphaFoldDB" id="A0A1X2M0Z0"/>
<keyword evidence="5" id="KW-1185">Reference proteome</keyword>
<dbReference type="SUPFAM" id="SSF53649">
    <property type="entry name" value="Alkaline phosphatase-like"/>
    <property type="match status" value="1"/>
</dbReference>
<evidence type="ECO:0000259" key="3">
    <source>
        <dbReference type="Pfam" id="PF00884"/>
    </source>
</evidence>
<sequence length="610" mass="67301">MPDRPDIVIVMTDEERAVPPYESADVLAWRQRTLAGRRWFDEHGVSFTRHYTGSLACVPSRPTIFTGHYPDLHGVTQTDGIGKRFDDSRLRWLRAGEVPTLGNWFRAAGYDTHYDGKWHISHADLQDPVTGKSLATNDNDGVIDQSAVQRYLDADPLGPYGFSGWVGPEPHGAGLANSGFRRDPLIADRVVAWLIDRYARRRAGDAAAKRPFLLVASFVNPHDIVLFPAWVRRSPLRPSHLDPPPVPAAPTAGEDLSTKPAAQIAFREAYYSGYGPARAIRRGYERNLQRYRDLYYRLHAEVDGPIDRVRRAVTDGGSDDAVLVRTADHGDLLGAHGGLHQKWFNLYDEATRVPFVIARIGKRATQPRTVAAPTSHVDLVPTLLGAAGIDVDVVAATLAESFSEVHPLPGRDLMPVVTGDGADESVAGRAIYLMTRDNVLEGDTGASAAARQLGRTVNPPAPLRIKVPSHVAANFEGLVARVDDSDAIGGAGHLWKLVRTFDDPATWTEPGVRHLATNGMGGESYRTDPLDDQWELYDLTADPIEAENRWTDPELHELRQHLRMQLKQQRAASVPERNQPWPYANRQPPPADASIGVVRAVFGRLARRSC</sequence>
<feature type="domain" description="Sulfatase N-terminal" evidence="3">
    <location>
        <begin position="5"/>
        <end position="389"/>
    </location>
</feature>
<evidence type="ECO:0000256" key="1">
    <source>
        <dbReference type="ARBA" id="ARBA00008779"/>
    </source>
</evidence>
<dbReference type="PANTHER" id="PTHR42693:SF53">
    <property type="entry name" value="ENDO-4-O-SULFATASE"/>
    <property type="match status" value="1"/>
</dbReference>
<dbReference type="InterPro" id="IPR050738">
    <property type="entry name" value="Sulfatase"/>
</dbReference>
<evidence type="ECO:0000313" key="4">
    <source>
        <dbReference type="EMBL" id="OSC43260.1"/>
    </source>
</evidence>
<name>A0A1X2M0Z0_9MYCO</name>
<organism evidence="4 5">
    <name type="scientific">Mycobacterium decipiens</name>
    <dbReference type="NCBI Taxonomy" id="1430326"/>
    <lineage>
        <taxon>Bacteria</taxon>
        <taxon>Bacillati</taxon>
        <taxon>Actinomycetota</taxon>
        <taxon>Actinomycetes</taxon>
        <taxon>Mycobacteriales</taxon>
        <taxon>Mycobacteriaceae</taxon>
        <taxon>Mycobacterium</taxon>
    </lineage>
</organism>